<feature type="compositionally biased region" description="Basic and acidic residues" evidence="1">
    <location>
        <begin position="406"/>
        <end position="426"/>
    </location>
</feature>
<feature type="compositionally biased region" description="Basic and acidic residues" evidence="1">
    <location>
        <begin position="178"/>
        <end position="194"/>
    </location>
</feature>
<feature type="region of interest" description="Disordered" evidence="1">
    <location>
        <begin position="293"/>
        <end position="454"/>
    </location>
</feature>
<evidence type="ECO:0000259" key="2">
    <source>
        <dbReference type="Pfam" id="PF22893"/>
    </source>
</evidence>
<proteinExistence type="predicted"/>
<dbReference type="AlphaFoldDB" id="A0A9N9KZ61"/>
<dbReference type="OrthoDB" id="3045089at2759"/>
<sequence>MSFGFSAGDFITGANLCYQLFDALSGTQCPFEAYREALSEIGNLQCMLTRVRHMFENANLPDETINSASHIVLSSVKLIEKFLERTKKLQRRLSSDRGVSNLSNGWQKVGWSLFGEDELKSLRDQLQWKLSSITLLLATAQWQTFDKHRAFINKYQDPNPINGVKSFSADPGPVTEASDARKTEKSSTDEEKSTADIQTGLVTPSKNISPKQPIRFKDAVGRKLTFPFHLCSTWAGIEELIKEAFLHVEIIGPHVNEGHYDLISPSGEIILPRAWETTIQEGWDITMHMWPIPESQKAHGNPSANGHRHGPVPSDGNRRAQKRPGPPSPHPPPPRKNNWFSPPPDIKVRSSDEGERSNKKKRPTKHSLLSAFLGVGAPPKTPKKPKTVPWPKPWPPPASVLTVSDSDDHRGRARGRDKVSDSDRDSIISSCSSWGSSDSDRSIYESCESGSEST</sequence>
<comment type="caution">
    <text evidence="3">The sequence shown here is derived from an EMBL/GenBank/DDBJ whole genome shotgun (WGS) entry which is preliminary data.</text>
</comment>
<evidence type="ECO:0000313" key="3">
    <source>
        <dbReference type="EMBL" id="CAG8957145.1"/>
    </source>
</evidence>
<dbReference type="PANTHER" id="PTHR38886">
    <property type="entry name" value="SESA DOMAIN-CONTAINING PROTEIN"/>
    <property type="match status" value="1"/>
</dbReference>
<reference evidence="3" key="1">
    <citation type="submission" date="2021-07" db="EMBL/GenBank/DDBJ databases">
        <authorList>
            <person name="Durling M."/>
        </authorList>
    </citation>
    <scope>NUCLEOTIDE SEQUENCE</scope>
</reference>
<dbReference type="Pfam" id="PF22893">
    <property type="entry name" value="ULD_2"/>
    <property type="match status" value="1"/>
</dbReference>
<feature type="compositionally biased region" description="Low complexity" evidence="1">
    <location>
        <begin position="427"/>
        <end position="437"/>
    </location>
</feature>
<evidence type="ECO:0000313" key="4">
    <source>
        <dbReference type="Proteomes" id="UP000696280"/>
    </source>
</evidence>
<feature type="region of interest" description="Disordered" evidence="1">
    <location>
        <begin position="162"/>
        <end position="195"/>
    </location>
</feature>
<evidence type="ECO:0000256" key="1">
    <source>
        <dbReference type="SAM" id="MobiDB-lite"/>
    </source>
</evidence>
<keyword evidence="4" id="KW-1185">Reference proteome</keyword>
<accession>A0A9N9KZ61</accession>
<feature type="compositionally biased region" description="Pro residues" evidence="1">
    <location>
        <begin position="324"/>
        <end position="345"/>
    </location>
</feature>
<dbReference type="InterPro" id="IPR054464">
    <property type="entry name" value="ULD_fung"/>
</dbReference>
<feature type="compositionally biased region" description="Basic and acidic residues" evidence="1">
    <location>
        <begin position="346"/>
        <end position="357"/>
    </location>
</feature>
<dbReference type="EMBL" id="CAJVRL010000077">
    <property type="protein sequence ID" value="CAG8957145.1"/>
    <property type="molecule type" value="Genomic_DNA"/>
</dbReference>
<feature type="compositionally biased region" description="Pro residues" evidence="1">
    <location>
        <begin position="388"/>
        <end position="398"/>
    </location>
</feature>
<protein>
    <recommendedName>
        <fullName evidence="2">Ubiquitin-like domain-containing protein</fullName>
    </recommendedName>
</protein>
<feature type="domain" description="Ubiquitin-like" evidence="2">
    <location>
        <begin position="210"/>
        <end position="292"/>
    </location>
</feature>
<name>A0A9N9KZ61_9HELO</name>
<organism evidence="3 4">
    <name type="scientific">Hymenoscyphus fraxineus</name>
    <dbReference type="NCBI Taxonomy" id="746836"/>
    <lineage>
        <taxon>Eukaryota</taxon>
        <taxon>Fungi</taxon>
        <taxon>Dikarya</taxon>
        <taxon>Ascomycota</taxon>
        <taxon>Pezizomycotina</taxon>
        <taxon>Leotiomycetes</taxon>
        <taxon>Helotiales</taxon>
        <taxon>Helotiaceae</taxon>
        <taxon>Hymenoscyphus</taxon>
    </lineage>
</organism>
<gene>
    <name evidence="3" type="ORF">HYFRA_00009346</name>
</gene>
<dbReference type="Proteomes" id="UP000696280">
    <property type="component" value="Unassembled WGS sequence"/>
</dbReference>
<dbReference type="PANTHER" id="PTHR38886:SF1">
    <property type="entry name" value="NACHT-NTPASE AND P-LOOP NTPASES N-TERMINAL DOMAIN-CONTAINING PROTEIN"/>
    <property type="match status" value="1"/>
</dbReference>